<dbReference type="Proteomes" id="UP000828048">
    <property type="component" value="Chromosome 1"/>
</dbReference>
<proteinExistence type="predicted"/>
<evidence type="ECO:0000313" key="2">
    <source>
        <dbReference type="Proteomes" id="UP000828048"/>
    </source>
</evidence>
<protein>
    <submittedName>
        <fullName evidence="1">Uncharacterized protein</fullName>
    </submittedName>
</protein>
<accession>A0ACB7XTN4</accession>
<dbReference type="EMBL" id="CM037151">
    <property type="protein sequence ID" value="KAH7843885.1"/>
    <property type="molecule type" value="Genomic_DNA"/>
</dbReference>
<gene>
    <name evidence="1" type="ORF">Vadar_021793</name>
</gene>
<name>A0ACB7XTN4_9ERIC</name>
<keyword evidence="2" id="KW-1185">Reference proteome</keyword>
<comment type="caution">
    <text evidence="1">The sequence shown here is derived from an EMBL/GenBank/DDBJ whole genome shotgun (WGS) entry which is preliminary data.</text>
</comment>
<sequence length="327" mass="35159">MKYSKVMNFLIVVIVVVLGILGDCYAQLQDGYYTKSCPQAEAISRNVTWQFVGANPAMAAKLLRLHFHDCFVRGCEASVLLNSTANNTAEQAAFPNLSLGGFNIIDAIKTALENACPGIVSCADIVALAARDAVSYQFNYSLWEVQTGRKDGTVSLASEVLAELPSPAMNFTQLKASFANKTLGVKDLTVLSGGHTIGVAQCAIFGNRVFNFTGKGDSDPTLSPKYVAFLKTKCNGEFDLATTVPMDPGSGLAFDTHYYLMVKRSEGLFTSDAALITSPYAESVMDEMTTNGTFFYEFGNAMRKMGAIGVLTGNQGVIRKQCALNNS</sequence>
<organism evidence="1 2">
    <name type="scientific">Vaccinium darrowii</name>
    <dbReference type="NCBI Taxonomy" id="229202"/>
    <lineage>
        <taxon>Eukaryota</taxon>
        <taxon>Viridiplantae</taxon>
        <taxon>Streptophyta</taxon>
        <taxon>Embryophyta</taxon>
        <taxon>Tracheophyta</taxon>
        <taxon>Spermatophyta</taxon>
        <taxon>Magnoliopsida</taxon>
        <taxon>eudicotyledons</taxon>
        <taxon>Gunneridae</taxon>
        <taxon>Pentapetalae</taxon>
        <taxon>asterids</taxon>
        <taxon>Ericales</taxon>
        <taxon>Ericaceae</taxon>
        <taxon>Vaccinioideae</taxon>
        <taxon>Vaccinieae</taxon>
        <taxon>Vaccinium</taxon>
    </lineage>
</organism>
<reference evidence="1 2" key="1">
    <citation type="journal article" date="2021" name="Hortic Res">
        <title>High-quality reference genome and annotation aids understanding of berry development for evergreen blueberry (Vaccinium darrowii).</title>
        <authorList>
            <person name="Yu J."/>
            <person name="Hulse-Kemp A.M."/>
            <person name="Babiker E."/>
            <person name="Staton M."/>
        </authorList>
    </citation>
    <scope>NUCLEOTIDE SEQUENCE [LARGE SCALE GENOMIC DNA]</scope>
    <source>
        <strain evidence="2">cv. NJ 8807/NJ 8810</strain>
        <tissue evidence="1">Young leaf</tissue>
    </source>
</reference>
<evidence type="ECO:0000313" key="1">
    <source>
        <dbReference type="EMBL" id="KAH7843885.1"/>
    </source>
</evidence>